<evidence type="ECO:0000256" key="1">
    <source>
        <dbReference type="SAM" id="MobiDB-lite"/>
    </source>
</evidence>
<dbReference type="Proteomes" id="UP001498398">
    <property type="component" value="Unassembled WGS sequence"/>
</dbReference>
<sequence>MADGSPFDLVQQAYQKLSRSELCLFLKIRNLPTSGTDSELANRLANHDLHHYHFPISHWNTPPTPPSDEPLAPQSQSSPDLPIEIIADILDHLGDWEMTQVLRIPTSIPRPDVWARASPTDYAMITGNLTLIRAANPVAHPPTQIGADTVIRFGYVNVLEFFLSHHHNLFLSVFQGDLIPIRASRYGRINVLSWWKHGFEQHPDLVPRPKPGSVAEAIHAASRRGQTNSLDWWVSSGIPLEYTEAALNYASAKNQVAVLEWWKQQYKNSGLQLKIGQVMDAASAAGHVEVLECCNGKVEVLEWWLGSGLQLIFDQDVLTSATRLNRAEVLEWWDKSGLPVQYRMCDIEEALEDAIGGGQDTRRWWKLKGVDFSANDKEWMKLQNLN</sequence>
<keyword evidence="3" id="KW-1185">Reference proteome</keyword>
<accession>A0ABR1JVD5</accession>
<gene>
    <name evidence="2" type="ORF">VKT23_004212</name>
</gene>
<dbReference type="SUPFAM" id="SSF140860">
    <property type="entry name" value="Pseudo ankyrin repeat-like"/>
    <property type="match status" value="1"/>
</dbReference>
<evidence type="ECO:0000313" key="3">
    <source>
        <dbReference type="Proteomes" id="UP001498398"/>
    </source>
</evidence>
<dbReference type="EMBL" id="JBANRG010000004">
    <property type="protein sequence ID" value="KAK7467153.1"/>
    <property type="molecule type" value="Genomic_DNA"/>
</dbReference>
<protein>
    <recommendedName>
        <fullName evidence="4">SAP domain-containing protein</fullName>
    </recommendedName>
</protein>
<proteinExistence type="predicted"/>
<dbReference type="PANTHER" id="PTHR46586">
    <property type="entry name" value="ANKYRIN REPEAT-CONTAINING PROTEIN"/>
    <property type="match status" value="1"/>
</dbReference>
<feature type="region of interest" description="Disordered" evidence="1">
    <location>
        <begin position="56"/>
        <end position="77"/>
    </location>
</feature>
<reference evidence="2 3" key="1">
    <citation type="submission" date="2024-01" db="EMBL/GenBank/DDBJ databases">
        <title>A draft genome for the cacao thread blight pathogen Marasmiellus scandens.</title>
        <authorList>
            <person name="Baruah I.K."/>
            <person name="Leung J."/>
            <person name="Bukari Y."/>
            <person name="Amoako-Attah I."/>
            <person name="Meinhardt L.W."/>
            <person name="Bailey B.A."/>
            <person name="Cohen S.P."/>
        </authorList>
    </citation>
    <scope>NUCLEOTIDE SEQUENCE [LARGE SCALE GENOMIC DNA]</scope>
    <source>
        <strain evidence="2 3">GH-19</strain>
    </source>
</reference>
<comment type="caution">
    <text evidence="2">The sequence shown here is derived from an EMBL/GenBank/DDBJ whole genome shotgun (WGS) entry which is preliminary data.</text>
</comment>
<name>A0ABR1JVD5_9AGAR</name>
<evidence type="ECO:0008006" key="4">
    <source>
        <dbReference type="Google" id="ProtNLM"/>
    </source>
</evidence>
<dbReference type="PANTHER" id="PTHR46586:SF3">
    <property type="entry name" value="ANKYRIN REPEAT-CONTAINING PROTEIN"/>
    <property type="match status" value="1"/>
</dbReference>
<organism evidence="2 3">
    <name type="scientific">Marasmiellus scandens</name>
    <dbReference type="NCBI Taxonomy" id="2682957"/>
    <lineage>
        <taxon>Eukaryota</taxon>
        <taxon>Fungi</taxon>
        <taxon>Dikarya</taxon>
        <taxon>Basidiomycota</taxon>
        <taxon>Agaricomycotina</taxon>
        <taxon>Agaricomycetes</taxon>
        <taxon>Agaricomycetidae</taxon>
        <taxon>Agaricales</taxon>
        <taxon>Marasmiineae</taxon>
        <taxon>Omphalotaceae</taxon>
        <taxon>Marasmiellus</taxon>
    </lineage>
</organism>
<evidence type="ECO:0000313" key="2">
    <source>
        <dbReference type="EMBL" id="KAK7467153.1"/>
    </source>
</evidence>
<dbReference type="InterPro" id="IPR052050">
    <property type="entry name" value="SecEffector_AnkRepeat"/>
</dbReference>